<dbReference type="InterPro" id="IPR013785">
    <property type="entry name" value="Aldolase_TIM"/>
</dbReference>
<dbReference type="GO" id="GO:0047280">
    <property type="term" value="F:nicotinamide phosphoribosyltransferase activity"/>
    <property type="evidence" value="ECO:0007669"/>
    <property type="project" value="UniProtKB-EC"/>
</dbReference>
<feature type="non-terminal residue" evidence="9">
    <location>
        <position position="1"/>
    </location>
</feature>
<dbReference type="InterPro" id="IPR016471">
    <property type="entry name" value="Nicotinamide_PRibTrfase"/>
</dbReference>
<dbReference type="InterPro" id="IPR041525">
    <property type="entry name" value="N/Namide_PRibTrfase"/>
</dbReference>
<dbReference type="SUPFAM" id="SSF51690">
    <property type="entry name" value="Nicotinate/Quinolinate PRTase C-terminal domain-like"/>
    <property type="match status" value="1"/>
</dbReference>
<evidence type="ECO:0000256" key="2">
    <source>
        <dbReference type="ARBA" id="ARBA00022642"/>
    </source>
</evidence>
<evidence type="ECO:0000256" key="6">
    <source>
        <dbReference type="ARBA" id="ARBA00035024"/>
    </source>
</evidence>
<comment type="pathway">
    <text evidence="5">Cofactor biosynthesis; NAD(+) biosynthesis; nicotinamide D-ribonucleotide from 5-phospho-alpha-D-ribose 1-diphosphate and nicotinamide: step 1/1.</text>
</comment>
<keyword evidence="3 9" id="KW-0328">Glycosyltransferase</keyword>
<evidence type="ECO:0000256" key="3">
    <source>
        <dbReference type="ARBA" id="ARBA00022676"/>
    </source>
</evidence>
<evidence type="ECO:0000259" key="8">
    <source>
        <dbReference type="Pfam" id="PF04095"/>
    </source>
</evidence>
<feature type="domain" description="Nicotinate/nicotinamide phosphoribosyltransferase" evidence="8">
    <location>
        <begin position="1"/>
        <end position="147"/>
    </location>
</feature>
<dbReference type="PANTHER" id="PTHR43816">
    <property type="entry name" value="NICOTINAMIDE PHOSPHORIBOSYLTRANSFERASE"/>
    <property type="match status" value="1"/>
</dbReference>
<reference evidence="9" key="1">
    <citation type="submission" date="2013-08" db="EMBL/GenBank/DDBJ databases">
        <authorList>
            <person name="Mendez C."/>
            <person name="Richter M."/>
            <person name="Ferrer M."/>
            <person name="Sanchez J."/>
        </authorList>
    </citation>
    <scope>NUCLEOTIDE SEQUENCE</scope>
</reference>
<dbReference type="EC" id="2.4.2.12" evidence="6"/>
<evidence type="ECO:0000256" key="4">
    <source>
        <dbReference type="ARBA" id="ARBA00022679"/>
    </source>
</evidence>
<dbReference type="Pfam" id="PF04095">
    <property type="entry name" value="NAPRTase"/>
    <property type="match status" value="1"/>
</dbReference>
<dbReference type="EMBL" id="AUZY01000176">
    <property type="protein sequence ID" value="EQD79389.1"/>
    <property type="molecule type" value="Genomic_DNA"/>
</dbReference>
<dbReference type="InterPro" id="IPR036068">
    <property type="entry name" value="Nicotinate_pribotase-like_C"/>
</dbReference>
<dbReference type="PANTHER" id="PTHR43816:SF1">
    <property type="entry name" value="NICOTINAMIDE PHOSPHORIBOSYLTRANSFERASE"/>
    <property type="match status" value="1"/>
</dbReference>
<feature type="non-terminal residue" evidence="9">
    <location>
        <position position="147"/>
    </location>
</feature>
<keyword evidence="4 9" id="KW-0808">Transferase</keyword>
<sequence length="147" mass="16578">EHSTITSWGRQNELHAMNNMLDQFPNGLVAVVSDSYDIFKACREYWGGSLREKVLGRNGTVVIRPDSGKPEEVLAEVLNILGERFGSSLNGKGFRVLPNQIRVIQGDGIDYESTARILNTLRKRRVVCGQHSFRDGWCSLQKLDRDT</sequence>
<comment type="caution">
    <text evidence="9">The sequence shown here is derived from an EMBL/GenBank/DDBJ whole genome shotgun (WGS) entry which is preliminary data.</text>
</comment>
<evidence type="ECO:0000256" key="7">
    <source>
        <dbReference type="ARBA" id="ARBA00035036"/>
    </source>
</evidence>
<dbReference type="Gene3D" id="3.20.20.70">
    <property type="entry name" value="Aldolase class I"/>
    <property type="match status" value="1"/>
</dbReference>
<proteinExistence type="inferred from homology"/>
<keyword evidence="2" id="KW-0662">Pyridine nucleotide biosynthesis</keyword>
<comment type="similarity">
    <text evidence="1">Belongs to the NAPRTase family.</text>
</comment>
<evidence type="ECO:0000256" key="5">
    <source>
        <dbReference type="ARBA" id="ARBA00035007"/>
    </source>
</evidence>
<accession>T1DD63</accession>
<name>T1DD63_9ZZZZ</name>
<gene>
    <name evidence="9" type="ORF">B1B_00230</name>
</gene>
<dbReference type="AlphaFoldDB" id="T1DD63"/>
<evidence type="ECO:0000256" key="1">
    <source>
        <dbReference type="ARBA" id="ARBA00010897"/>
    </source>
</evidence>
<dbReference type="GO" id="GO:0009435">
    <property type="term" value="P:NAD+ biosynthetic process"/>
    <property type="evidence" value="ECO:0007669"/>
    <property type="project" value="InterPro"/>
</dbReference>
<reference evidence="9" key="2">
    <citation type="journal article" date="2014" name="ISME J.">
        <title>Microbial stratification in low pH oxic and suboxic macroscopic growths along an acid mine drainage.</title>
        <authorList>
            <person name="Mendez-Garcia C."/>
            <person name="Mesa V."/>
            <person name="Sprenger R.R."/>
            <person name="Richter M."/>
            <person name="Diez M.S."/>
            <person name="Solano J."/>
            <person name="Bargiela R."/>
            <person name="Golyshina O.V."/>
            <person name="Manteca A."/>
            <person name="Ramos J.L."/>
            <person name="Gallego J.R."/>
            <person name="Llorente I."/>
            <person name="Martins Dos Santos V.A."/>
            <person name="Jensen O.N."/>
            <person name="Pelaez A.I."/>
            <person name="Sanchez J."/>
            <person name="Ferrer M."/>
        </authorList>
    </citation>
    <scope>NUCLEOTIDE SEQUENCE</scope>
</reference>
<protein>
    <recommendedName>
        <fullName evidence="7">Nicotinamide phosphoribosyltransferase</fullName>
        <ecNumber evidence="6">2.4.2.12</ecNumber>
    </recommendedName>
</protein>
<organism evidence="9">
    <name type="scientific">mine drainage metagenome</name>
    <dbReference type="NCBI Taxonomy" id="410659"/>
    <lineage>
        <taxon>unclassified sequences</taxon>
        <taxon>metagenomes</taxon>
        <taxon>ecological metagenomes</taxon>
    </lineage>
</organism>
<evidence type="ECO:0000313" key="9">
    <source>
        <dbReference type="EMBL" id="EQD79389.1"/>
    </source>
</evidence>